<dbReference type="InterPro" id="IPR035903">
    <property type="entry name" value="HesB-like_dom_sf"/>
</dbReference>
<proteinExistence type="predicted"/>
<dbReference type="InterPro" id="IPR000361">
    <property type="entry name" value="ATAP_core_dom"/>
</dbReference>
<dbReference type="STRING" id="595536.GCA_000178815_03393"/>
<name>A0A2D2CZ07_METT3</name>
<dbReference type="Pfam" id="PF01521">
    <property type="entry name" value="Fe-S_biosyn"/>
    <property type="match status" value="1"/>
</dbReference>
<dbReference type="RefSeq" id="WP_004448254.1">
    <property type="nucleotide sequence ID" value="NZ_ADVE02000001.1"/>
</dbReference>
<dbReference type="GO" id="GO:0016226">
    <property type="term" value="P:iron-sulfur cluster assembly"/>
    <property type="evidence" value="ECO:0007669"/>
    <property type="project" value="InterPro"/>
</dbReference>
<accession>A0A2D2CZ07</accession>
<evidence type="ECO:0000313" key="2">
    <source>
        <dbReference type="EMBL" id="ATQ67976.1"/>
    </source>
</evidence>
<dbReference type="KEGG" id="mtw:CQW49_08795"/>
<reference evidence="3" key="1">
    <citation type="submission" date="2017-10" db="EMBL/GenBank/DDBJ databases">
        <title>Completed PacBio SMRT sequence of Methylosinus trichosporium OB3b reveals presence of a third large plasmid.</title>
        <authorList>
            <person name="Charles T.C."/>
            <person name="Lynch M.D.J."/>
            <person name="Heil J.R."/>
            <person name="Cheng J."/>
        </authorList>
    </citation>
    <scope>NUCLEOTIDE SEQUENCE [LARGE SCALE GENOMIC DNA]</scope>
    <source>
        <strain evidence="3">OB3b</strain>
    </source>
</reference>
<dbReference type="Gene3D" id="2.60.300.12">
    <property type="entry name" value="HesB-like domain"/>
    <property type="match status" value="1"/>
</dbReference>
<dbReference type="SUPFAM" id="SSF89360">
    <property type="entry name" value="HesB-like domain"/>
    <property type="match status" value="1"/>
</dbReference>
<protein>
    <submittedName>
        <fullName evidence="2">Iron-sulfur cluster assembly accessory protein</fullName>
    </submittedName>
</protein>
<dbReference type="Proteomes" id="UP000230709">
    <property type="component" value="Chromosome"/>
</dbReference>
<evidence type="ECO:0000313" key="3">
    <source>
        <dbReference type="Proteomes" id="UP000230709"/>
    </source>
</evidence>
<dbReference type="GO" id="GO:0051537">
    <property type="term" value="F:2 iron, 2 sulfur cluster binding"/>
    <property type="evidence" value="ECO:0007669"/>
    <property type="project" value="UniProtKB-ARBA"/>
</dbReference>
<keyword evidence="3" id="KW-1185">Reference proteome</keyword>
<gene>
    <name evidence="2" type="ORF">CQW49_08795</name>
</gene>
<sequence length="117" mass="12523">MNIQFTPAAEKFIRRLVMFDGGPGYGLSLMVSPGGCSGMSAEFSVQPAPREGEQAFDFPSFKLFLPAQSRLLLDGVTIDFKETATSTGFSFIDPKAKACGCSSTQQTVVELPDMTVA</sequence>
<evidence type="ECO:0000259" key="1">
    <source>
        <dbReference type="Pfam" id="PF01521"/>
    </source>
</evidence>
<feature type="domain" description="Core" evidence="1">
    <location>
        <begin position="1"/>
        <end position="101"/>
    </location>
</feature>
<organism evidence="2 3">
    <name type="scientific">Methylosinus trichosporium (strain ATCC 35070 / NCIMB 11131 / UNIQEM 75 / OB3b)</name>
    <dbReference type="NCBI Taxonomy" id="595536"/>
    <lineage>
        <taxon>Bacteria</taxon>
        <taxon>Pseudomonadati</taxon>
        <taxon>Pseudomonadota</taxon>
        <taxon>Alphaproteobacteria</taxon>
        <taxon>Hyphomicrobiales</taxon>
        <taxon>Methylocystaceae</taxon>
        <taxon>Methylosinus</taxon>
    </lineage>
</organism>
<dbReference type="InterPro" id="IPR016092">
    <property type="entry name" value="ATAP"/>
</dbReference>
<dbReference type="NCBIfam" id="TIGR00049">
    <property type="entry name" value="iron-sulfur cluster assembly accessory protein"/>
    <property type="match status" value="1"/>
</dbReference>
<dbReference type="AlphaFoldDB" id="A0A2D2CZ07"/>
<dbReference type="EMBL" id="CP023737">
    <property type="protein sequence ID" value="ATQ67976.1"/>
    <property type="molecule type" value="Genomic_DNA"/>
</dbReference>